<evidence type="ECO:0000313" key="7">
    <source>
        <dbReference type="Proteomes" id="UP000275408"/>
    </source>
</evidence>
<dbReference type="OrthoDB" id="5977920at2759"/>
<dbReference type="InterPro" id="IPR003112">
    <property type="entry name" value="Olfac-like_dom"/>
</dbReference>
<sequence length="661" mass="76412">MFRYLSLFLLQFILLLGDGLGKSAVNTRMKRGLSSHHHHSSKLSIKDLALELAKKHLLKMIVDEQHDLDKAKENVYILERDRCTNIKSVGKPITHSTRYYTQGAWMKDPLGIVGAETIFTMEHYYANVIQAFENMEKFKAGVVHKTYSLPYYFDGTGAVVYGPYLYYNRANSAYIIKYNLLTERMEAQIGVSGFSARKNNYRWTGYTGMDLAVDEQGLWVLWGDNGNSYRLHASKIDVRKNAVTHTWSLSTERMYHMGNAFVACGVIYCIDEYNSKTTTINFAYDTKTGKQWIPNIKFTNQYGYNSMVDYNPTERVLYAWDNKRLVTYPLTFEEQFCHKRTNGDGLGKSAVNTRIKRGLSSRHHHSSKLSIKDLALELAKKHLLKMILDEQHDLDKAKENVYILERDRCTNIKSVGKPITHNTRYYTQGAWMKDPLGIMGAETIFTMENYFANVIQAFENMEKFKAGVVHKTYSLPYYFDGTGAVVYGPYLYYNRANSAYIIKYNLLTERMEAQITVSGFSARKNHYRWGGYTGMDLAVDEQGLWALWGDNGNSYRLYASKIDVRKNVVTHTWSLSTERMSYMGNAFVACGVIYCINEYSSKTTTINFAYDTKTGKQWIPNIQFTNQYGYNSMVDYNPRERVLYAWDNKRLVTYPLTFEEQ</sequence>
<evidence type="ECO:0000256" key="2">
    <source>
        <dbReference type="ARBA" id="ARBA00022525"/>
    </source>
</evidence>
<comment type="caution">
    <text evidence="6">The sequence shown here is derived from an EMBL/GenBank/DDBJ whole genome shotgun (WGS) entry which is preliminary data.</text>
</comment>
<feature type="chain" id="PRO_5017988783" description="Olfactomedin-like domain-containing protein" evidence="4">
    <location>
        <begin position="22"/>
        <end position="661"/>
    </location>
</feature>
<feature type="domain" description="Olfactomedin-like" evidence="5">
    <location>
        <begin position="408"/>
        <end position="660"/>
    </location>
</feature>
<comment type="subcellular location">
    <subcellularLocation>
        <location evidence="1">Secreted</location>
    </subcellularLocation>
</comment>
<evidence type="ECO:0000256" key="1">
    <source>
        <dbReference type="ARBA" id="ARBA00004613"/>
    </source>
</evidence>
<protein>
    <recommendedName>
        <fullName evidence="5">Olfactomedin-like domain-containing protein</fullName>
    </recommendedName>
</protein>
<evidence type="ECO:0000259" key="5">
    <source>
        <dbReference type="PROSITE" id="PS51132"/>
    </source>
</evidence>
<dbReference type="Pfam" id="PF02191">
    <property type="entry name" value="OLF"/>
    <property type="match status" value="2"/>
</dbReference>
<evidence type="ECO:0000256" key="4">
    <source>
        <dbReference type="SAM" id="SignalP"/>
    </source>
</evidence>
<comment type="caution">
    <text evidence="3">Lacks conserved residue(s) required for the propagation of feature annotation.</text>
</comment>
<dbReference type="Proteomes" id="UP000275408">
    <property type="component" value="Unassembled WGS sequence"/>
</dbReference>
<reference evidence="6 7" key="1">
    <citation type="journal article" date="2018" name="Sci. Rep.">
        <title>Comparative analysis of the Pocillopora damicornis genome highlights role of immune system in coral evolution.</title>
        <authorList>
            <person name="Cunning R."/>
            <person name="Bay R.A."/>
            <person name="Gillette P."/>
            <person name="Baker A.C."/>
            <person name="Traylor-Knowles N."/>
        </authorList>
    </citation>
    <scope>NUCLEOTIDE SEQUENCE [LARGE SCALE GENOMIC DNA]</scope>
    <source>
        <strain evidence="6">RSMAS</strain>
        <tissue evidence="6">Whole animal</tissue>
    </source>
</reference>
<name>A0A3M6UP54_POCDA</name>
<keyword evidence="2" id="KW-0964">Secreted</keyword>
<dbReference type="PANTHER" id="PTHR23192:SF87">
    <property type="entry name" value="AMASSIN-3"/>
    <property type="match status" value="1"/>
</dbReference>
<proteinExistence type="predicted"/>
<dbReference type="GO" id="GO:0005615">
    <property type="term" value="C:extracellular space"/>
    <property type="evidence" value="ECO:0007669"/>
    <property type="project" value="TreeGrafter"/>
</dbReference>
<gene>
    <name evidence="6" type="ORF">pdam_00013315</name>
</gene>
<dbReference type="STRING" id="46731.A0A3M6UP54"/>
<evidence type="ECO:0000256" key="3">
    <source>
        <dbReference type="PROSITE-ProRule" id="PRU00446"/>
    </source>
</evidence>
<dbReference type="EMBL" id="RCHS01001045">
    <property type="protein sequence ID" value="RMX55477.1"/>
    <property type="molecule type" value="Genomic_DNA"/>
</dbReference>
<keyword evidence="4" id="KW-0732">Signal</keyword>
<accession>A0A3M6UP54</accession>
<evidence type="ECO:0000313" key="6">
    <source>
        <dbReference type="EMBL" id="RMX55477.1"/>
    </source>
</evidence>
<keyword evidence="7" id="KW-1185">Reference proteome</keyword>
<organism evidence="6 7">
    <name type="scientific">Pocillopora damicornis</name>
    <name type="common">Cauliflower coral</name>
    <name type="synonym">Millepora damicornis</name>
    <dbReference type="NCBI Taxonomy" id="46731"/>
    <lineage>
        <taxon>Eukaryota</taxon>
        <taxon>Metazoa</taxon>
        <taxon>Cnidaria</taxon>
        <taxon>Anthozoa</taxon>
        <taxon>Hexacorallia</taxon>
        <taxon>Scleractinia</taxon>
        <taxon>Astrocoeniina</taxon>
        <taxon>Pocilloporidae</taxon>
        <taxon>Pocillopora</taxon>
    </lineage>
</organism>
<feature type="domain" description="Olfactomedin-like" evidence="5">
    <location>
        <begin position="82"/>
        <end position="334"/>
    </location>
</feature>
<dbReference type="PROSITE" id="PS51132">
    <property type="entry name" value="OLF"/>
    <property type="match status" value="2"/>
</dbReference>
<dbReference type="SMART" id="SM00284">
    <property type="entry name" value="OLF"/>
    <property type="match status" value="2"/>
</dbReference>
<dbReference type="AlphaFoldDB" id="A0A3M6UP54"/>
<dbReference type="PANTHER" id="PTHR23192">
    <property type="entry name" value="OLFACTOMEDIN-RELATED"/>
    <property type="match status" value="1"/>
</dbReference>
<dbReference type="GO" id="GO:0007165">
    <property type="term" value="P:signal transduction"/>
    <property type="evidence" value="ECO:0007669"/>
    <property type="project" value="TreeGrafter"/>
</dbReference>
<feature type="signal peptide" evidence="4">
    <location>
        <begin position="1"/>
        <end position="21"/>
    </location>
</feature>
<dbReference type="InterPro" id="IPR050605">
    <property type="entry name" value="Olfactomedin-like_domain"/>
</dbReference>